<proteinExistence type="predicted"/>
<evidence type="ECO:0008006" key="3">
    <source>
        <dbReference type="Google" id="ProtNLM"/>
    </source>
</evidence>
<feature type="non-terminal residue" evidence="1">
    <location>
        <position position="1"/>
    </location>
</feature>
<evidence type="ECO:0000313" key="2">
    <source>
        <dbReference type="Proteomes" id="UP000006319"/>
    </source>
</evidence>
<evidence type="ECO:0000313" key="1">
    <source>
        <dbReference type="EMBL" id="GAB69686.1"/>
    </source>
</evidence>
<gene>
    <name evidence="1" type="ORF">PCYB_004350</name>
</gene>
<dbReference type="GeneID" id="14696228"/>
<dbReference type="AlphaFoldDB" id="K6UF90"/>
<sequence>AQLCGKYYFEEFNKIRTTFSHYKRYINEINSIEDTILRHVALYLVENFEGHKQHLTPDGTRYNNIDCEVLNRWLDQRKSFYTYGNNCKANERLWDEKIKPLWDKLNENNICARKEVFAKNAYIPKELLPLTCYKYIPENYECAPPLDIFT</sequence>
<organism evidence="1 2">
    <name type="scientific">Plasmodium cynomolgi (strain B)</name>
    <dbReference type="NCBI Taxonomy" id="1120755"/>
    <lineage>
        <taxon>Eukaryota</taxon>
        <taxon>Sar</taxon>
        <taxon>Alveolata</taxon>
        <taxon>Apicomplexa</taxon>
        <taxon>Aconoidasida</taxon>
        <taxon>Haemosporida</taxon>
        <taxon>Plasmodiidae</taxon>
        <taxon>Plasmodium</taxon>
        <taxon>Plasmodium (Plasmodium)</taxon>
    </lineage>
</organism>
<dbReference type="VEuPathDB" id="PlasmoDB:PCYB_004350"/>
<dbReference type="OrthoDB" id="10490744at2759"/>
<dbReference type="OMA" id="ENNICAR"/>
<name>K6UF90_PLACD</name>
<keyword evidence="2" id="KW-1185">Reference proteome</keyword>
<dbReference type="KEGG" id="pcy:PCYB_004350"/>
<dbReference type="EMBL" id="DF157594">
    <property type="protein sequence ID" value="GAB69686.1"/>
    <property type="molecule type" value="Genomic_DNA"/>
</dbReference>
<dbReference type="RefSeq" id="XP_004227904.1">
    <property type="nucleotide sequence ID" value="XM_004227856.1"/>
</dbReference>
<accession>K6UF90</accession>
<protein>
    <recommendedName>
        <fullName evidence="3">CYIR protein</fullName>
    </recommendedName>
</protein>
<reference evidence="1 2" key="1">
    <citation type="journal article" date="2012" name="Nat. Genet.">
        <title>Plasmodium cynomolgi genome sequences provide insight into Plasmodium vivax and the monkey malaria clade.</title>
        <authorList>
            <person name="Tachibana S."/>
            <person name="Sullivan S.A."/>
            <person name="Kawai S."/>
            <person name="Nakamura S."/>
            <person name="Kim H.R."/>
            <person name="Goto N."/>
            <person name="Arisue N."/>
            <person name="Palacpac N.M.Q."/>
            <person name="Honma H."/>
            <person name="Yagi M."/>
            <person name="Tougan T."/>
            <person name="Katakai Y."/>
            <person name="Kaneko O."/>
            <person name="Mita T."/>
            <person name="Kita K."/>
            <person name="Yasutomi Y."/>
            <person name="Sutton P.L."/>
            <person name="Shakhbatyan R."/>
            <person name="Horii T."/>
            <person name="Yasunaga T."/>
            <person name="Barnwell J.W."/>
            <person name="Escalante A.A."/>
            <person name="Carlton J.M."/>
            <person name="Tanabe K."/>
        </authorList>
    </citation>
    <scope>NUCLEOTIDE SEQUENCE [LARGE SCALE GENOMIC DNA]</scope>
    <source>
        <strain evidence="1 2">B</strain>
    </source>
</reference>
<dbReference type="Proteomes" id="UP000006319">
    <property type="component" value="Unassembled WGS sequence"/>
</dbReference>